<dbReference type="EMBL" id="JAHLPM010000002">
    <property type="protein sequence ID" value="MBU5437076.1"/>
    <property type="molecule type" value="Genomic_DNA"/>
</dbReference>
<feature type="domain" description="ABC transporter" evidence="4">
    <location>
        <begin position="35"/>
        <end position="62"/>
    </location>
</feature>
<evidence type="ECO:0000256" key="3">
    <source>
        <dbReference type="ARBA" id="ARBA00022840"/>
    </source>
</evidence>
<dbReference type="InterPro" id="IPR003439">
    <property type="entry name" value="ABC_transporter-like_ATP-bd"/>
</dbReference>
<protein>
    <submittedName>
        <fullName evidence="5">ATP-binding cassette domain-containing protein</fullName>
    </submittedName>
</protein>
<evidence type="ECO:0000313" key="6">
    <source>
        <dbReference type="Proteomes" id="UP000749471"/>
    </source>
</evidence>
<proteinExistence type="predicted"/>
<accession>A0ABS6E3B9</accession>
<evidence type="ECO:0000256" key="2">
    <source>
        <dbReference type="ARBA" id="ARBA00022741"/>
    </source>
</evidence>
<dbReference type="GO" id="GO:0005524">
    <property type="term" value="F:ATP binding"/>
    <property type="evidence" value="ECO:0007669"/>
    <property type="project" value="UniProtKB-KW"/>
</dbReference>
<keyword evidence="2" id="KW-0547">Nucleotide-binding</keyword>
<sequence>MENKDVVLEVKNLKKYFPVREGFFNRNPTYLKAVDGISFDIKRGETFGLVGESGCGKTTAGRSATRLLVKS</sequence>
<reference evidence="5 6" key="1">
    <citation type="submission" date="2021-06" db="EMBL/GenBank/DDBJ databases">
        <authorList>
            <person name="Sun Q."/>
            <person name="Li D."/>
        </authorList>
    </citation>
    <scope>NUCLEOTIDE SEQUENCE [LARGE SCALE GENOMIC DNA]</scope>
    <source>
        <strain evidence="5 6">MSJ-40</strain>
    </source>
</reference>
<keyword evidence="6" id="KW-1185">Reference proteome</keyword>
<keyword evidence="3 5" id="KW-0067">ATP-binding</keyword>
<evidence type="ECO:0000259" key="4">
    <source>
        <dbReference type="Pfam" id="PF00005"/>
    </source>
</evidence>
<dbReference type="PANTHER" id="PTHR43776">
    <property type="entry name" value="TRANSPORT ATP-BINDING PROTEIN"/>
    <property type="match status" value="1"/>
</dbReference>
<evidence type="ECO:0000256" key="1">
    <source>
        <dbReference type="ARBA" id="ARBA00022448"/>
    </source>
</evidence>
<name>A0ABS6E3B9_9FIRM</name>
<evidence type="ECO:0000313" key="5">
    <source>
        <dbReference type="EMBL" id="MBU5437076.1"/>
    </source>
</evidence>
<dbReference type="Pfam" id="PF00005">
    <property type="entry name" value="ABC_tran"/>
    <property type="match status" value="1"/>
</dbReference>
<organism evidence="5 6">
    <name type="scientific">Tissierella simiarum</name>
    <dbReference type="NCBI Taxonomy" id="2841534"/>
    <lineage>
        <taxon>Bacteria</taxon>
        <taxon>Bacillati</taxon>
        <taxon>Bacillota</taxon>
        <taxon>Tissierellia</taxon>
        <taxon>Tissierellales</taxon>
        <taxon>Tissierellaceae</taxon>
        <taxon>Tissierella</taxon>
    </lineage>
</organism>
<dbReference type="RefSeq" id="WP_216516810.1">
    <property type="nucleotide sequence ID" value="NZ_JAHLPM010000002.1"/>
</dbReference>
<dbReference type="InterPro" id="IPR050319">
    <property type="entry name" value="ABC_transp_ATP-bind"/>
</dbReference>
<keyword evidence="1" id="KW-0813">Transport</keyword>
<gene>
    <name evidence="5" type="ORF">KQI42_03585</name>
</gene>
<comment type="caution">
    <text evidence="5">The sequence shown here is derived from an EMBL/GenBank/DDBJ whole genome shotgun (WGS) entry which is preliminary data.</text>
</comment>
<dbReference type="Proteomes" id="UP000749471">
    <property type="component" value="Unassembled WGS sequence"/>
</dbReference>